<protein>
    <submittedName>
        <fullName evidence="1">Uncharacterized protein</fullName>
    </submittedName>
</protein>
<gene>
    <name evidence="1" type="ORF">P8C59_009189</name>
</gene>
<reference evidence="1" key="1">
    <citation type="journal article" date="2023" name="Mol. Plant Microbe Interact.">
        <title>Elucidating the Obligate Nature and Biological Capacity of an Invasive Fungal Corn Pathogen.</title>
        <authorList>
            <person name="MacCready J.S."/>
            <person name="Roggenkamp E.M."/>
            <person name="Gdanetz K."/>
            <person name="Chilvers M.I."/>
        </authorList>
    </citation>
    <scope>NUCLEOTIDE SEQUENCE</scope>
    <source>
        <strain evidence="1">PM02</strain>
    </source>
</reference>
<dbReference type="Proteomes" id="UP001217918">
    <property type="component" value="Unassembled WGS sequence"/>
</dbReference>
<sequence length="191" mass="20248">MLLALPELEAAVKLSRGVTDAEPLDYPPFRHGQDQVQGRLAPIPLARSVERQPACHDGCWRSVMQCGRLLVLGTGADMRPRRAEAGSSGVLYRTGDGGRGKLGGSGGMREFSTQVESAHGALGGTKKRVWPASAAWAVQRGGGKNCRGLGGGAEARRGAKVLLWVIPLPRRRRGCERGGGRSTLGMMIVIV</sequence>
<organism evidence="1 2">
    <name type="scientific">Phyllachora maydis</name>
    <dbReference type="NCBI Taxonomy" id="1825666"/>
    <lineage>
        <taxon>Eukaryota</taxon>
        <taxon>Fungi</taxon>
        <taxon>Dikarya</taxon>
        <taxon>Ascomycota</taxon>
        <taxon>Pezizomycotina</taxon>
        <taxon>Sordariomycetes</taxon>
        <taxon>Sordariomycetidae</taxon>
        <taxon>Phyllachorales</taxon>
        <taxon>Phyllachoraceae</taxon>
        <taxon>Phyllachora</taxon>
    </lineage>
</organism>
<evidence type="ECO:0000313" key="1">
    <source>
        <dbReference type="EMBL" id="KAK2075030.1"/>
    </source>
</evidence>
<dbReference type="AlphaFoldDB" id="A0AAD9MI14"/>
<comment type="caution">
    <text evidence="1">The sequence shown here is derived from an EMBL/GenBank/DDBJ whole genome shotgun (WGS) entry which is preliminary data.</text>
</comment>
<keyword evidence="2" id="KW-1185">Reference proteome</keyword>
<accession>A0AAD9MI14</accession>
<proteinExistence type="predicted"/>
<dbReference type="EMBL" id="JAQQPM010000009">
    <property type="protein sequence ID" value="KAK2075030.1"/>
    <property type="molecule type" value="Genomic_DNA"/>
</dbReference>
<name>A0AAD9MI14_9PEZI</name>
<evidence type="ECO:0000313" key="2">
    <source>
        <dbReference type="Proteomes" id="UP001217918"/>
    </source>
</evidence>